<dbReference type="Proteomes" id="UP001367676">
    <property type="component" value="Unassembled WGS sequence"/>
</dbReference>
<evidence type="ECO:0008006" key="4">
    <source>
        <dbReference type="Google" id="ProtNLM"/>
    </source>
</evidence>
<dbReference type="SUPFAM" id="SSF57756">
    <property type="entry name" value="Retrovirus zinc finger-like domains"/>
    <property type="match status" value="1"/>
</dbReference>
<dbReference type="Pfam" id="PF03564">
    <property type="entry name" value="DUF1759"/>
    <property type="match status" value="1"/>
</dbReference>
<keyword evidence="3" id="KW-1185">Reference proteome</keyword>
<dbReference type="EMBL" id="JBBCAQ010000002">
    <property type="protein sequence ID" value="KAK7605139.1"/>
    <property type="molecule type" value="Genomic_DNA"/>
</dbReference>
<protein>
    <recommendedName>
        <fullName evidence="4">Gag protein</fullName>
    </recommendedName>
</protein>
<dbReference type="AlphaFoldDB" id="A0AAN9TTR3"/>
<evidence type="ECO:0000313" key="2">
    <source>
        <dbReference type="EMBL" id="KAK7605139.1"/>
    </source>
</evidence>
<dbReference type="InterPro" id="IPR005312">
    <property type="entry name" value="DUF1759"/>
</dbReference>
<feature type="coiled-coil region" evidence="1">
    <location>
        <begin position="42"/>
        <end position="81"/>
    </location>
</feature>
<evidence type="ECO:0000256" key="1">
    <source>
        <dbReference type="SAM" id="Coils"/>
    </source>
</evidence>
<dbReference type="PANTHER" id="PTHR47331">
    <property type="entry name" value="PHD-TYPE DOMAIN-CONTAINING PROTEIN"/>
    <property type="match status" value="1"/>
</dbReference>
<organism evidence="2 3">
    <name type="scientific">Parthenolecanium corni</name>
    <dbReference type="NCBI Taxonomy" id="536013"/>
    <lineage>
        <taxon>Eukaryota</taxon>
        <taxon>Metazoa</taxon>
        <taxon>Ecdysozoa</taxon>
        <taxon>Arthropoda</taxon>
        <taxon>Hexapoda</taxon>
        <taxon>Insecta</taxon>
        <taxon>Pterygota</taxon>
        <taxon>Neoptera</taxon>
        <taxon>Paraneoptera</taxon>
        <taxon>Hemiptera</taxon>
        <taxon>Sternorrhyncha</taxon>
        <taxon>Coccoidea</taxon>
        <taxon>Coccidae</taxon>
        <taxon>Parthenolecanium</taxon>
    </lineage>
</organism>
<sequence>MARTKDDIARDKRFHTRNILKQIEDVATIISETTTKDSCNQLKLLQKQLKESAELLSEVVKEEIKAVVATTAKTVDQLEDELFDTLYATTSRCRRYIARAETVIFDFSQKKNRESLAAPQDLNDTLGDAAGPSRNDMFLEKLKLHEFDGDHRTFLKFKTLFQSAIHEHPTLLKVRKLYYLQMYLKGEAAALVEDLPCTEESYDEAWSLINSRYDNKKTIAMLHFQDLFAIPNVIKEDNLRSSLDQVTRALKALKLCGEEPGNWESIIAYIVYSRLIDRIKADSDVIHKNKQKFFTWKELNLFLDQRAVNNEARKIIEQHSDRRKNTEPIREQNQQPFNHKRSFAVGRTDYVKPECVACNKRHLMVDCATFKSKKPEERFELIKKAALCANCFRPGHQARFCKSNLTCKVCSRKHHTLLHPEYTPRTSMMTSATQEEPSKQETLVENQQSLYTHLVAHKKTILLPSAVVRIQNGKVETTARLLMDSCS</sequence>
<proteinExistence type="predicted"/>
<dbReference type="InterPro" id="IPR036875">
    <property type="entry name" value="Znf_CCHC_sf"/>
</dbReference>
<dbReference type="GO" id="GO:0008270">
    <property type="term" value="F:zinc ion binding"/>
    <property type="evidence" value="ECO:0007669"/>
    <property type="project" value="InterPro"/>
</dbReference>
<reference evidence="2 3" key="1">
    <citation type="submission" date="2024-03" db="EMBL/GenBank/DDBJ databases">
        <title>Adaptation during the transition from Ophiocordyceps entomopathogen to insect associate is accompanied by gene loss and intensified selection.</title>
        <authorList>
            <person name="Ward C.M."/>
            <person name="Onetto C.A."/>
            <person name="Borneman A.R."/>
        </authorList>
    </citation>
    <scope>NUCLEOTIDE SEQUENCE [LARGE SCALE GENOMIC DNA]</scope>
    <source>
        <strain evidence="2">AWRI1</strain>
        <tissue evidence="2">Single Adult Female</tissue>
    </source>
</reference>
<comment type="caution">
    <text evidence="2">The sequence shown here is derived from an EMBL/GenBank/DDBJ whole genome shotgun (WGS) entry which is preliminary data.</text>
</comment>
<dbReference type="GO" id="GO:0003676">
    <property type="term" value="F:nucleic acid binding"/>
    <property type="evidence" value="ECO:0007669"/>
    <property type="project" value="InterPro"/>
</dbReference>
<name>A0AAN9TTR3_9HEMI</name>
<evidence type="ECO:0000313" key="3">
    <source>
        <dbReference type="Proteomes" id="UP001367676"/>
    </source>
</evidence>
<accession>A0AAN9TTR3</accession>
<keyword evidence="1" id="KW-0175">Coiled coil</keyword>
<gene>
    <name evidence="2" type="ORF">V9T40_006997</name>
</gene>
<dbReference type="PANTHER" id="PTHR47331:SF1">
    <property type="entry name" value="GAG-LIKE PROTEIN"/>
    <property type="match status" value="1"/>
</dbReference>